<organism evidence="1 2">
    <name type="scientific">Bifidobacterium erythrocebi</name>
    <dbReference type="NCBI Taxonomy" id="2675325"/>
    <lineage>
        <taxon>Bacteria</taxon>
        <taxon>Bacillati</taxon>
        <taxon>Actinomycetota</taxon>
        <taxon>Actinomycetes</taxon>
        <taxon>Bifidobacteriales</taxon>
        <taxon>Bifidobacteriaceae</taxon>
        <taxon>Bifidobacterium</taxon>
    </lineage>
</organism>
<protein>
    <submittedName>
        <fullName evidence="1">Peptidoglycan-binding domain 1 protein</fullName>
    </submittedName>
</protein>
<proteinExistence type="predicted"/>
<gene>
    <name evidence="1" type="ORF">G1C98_0611</name>
</gene>
<dbReference type="RefSeq" id="WP_169079108.1">
    <property type="nucleotide sequence ID" value="NZ_JAAIIF010000006.1"/>
</dbReference>
<evidence type="ECO:0000313" key="2">
    <source>
        <dbReference type="Proteomes" id="UP000529710"/>
    </source>
</evidence>
<dbReference type="InterPro" id="IPR036365">
    <property type="entry name" value="PGBD-like_sf"/>
</dbReference>
<sequence length="360" mass="37281">MSKRRSVPAAGGKTRRMALTWTLLAVAVSACIAVGACALWLPDRSPQLLSGAKEVTTAPASLQEYNGSQQVTLVPTISAEQDLIGNASGTVTDDWSAGGLSSGRGAYRVNDRSVVALNTAIPLYRDLKTGDTGDDVLALNNELNRLGYNSVPGSNIYWWATSDGWRQLMADNGNASDGSLQVTDTIWIPQPTVNVDAWTATKGSNVGGGTPVGKIPGMLTKLSIKNGMASSENRAISTLGVTGTLPANTIDMTDATFLQQVAASDAYRSLSQDERSNGIDASVALTAPMQTLRVPAGAIFGLNGSAGCIVPETGQRKGRAVPVTIVGSELGVSLVTASGTDISAISTVRIGSGLNALRCR</sequence>
<evidence type="ECO:0000313" key="1">
    <source>
        <dbReference type="EMBL" id="NMM95875.1"/>
    </source>
</evidence>
<reference evidence="1 2" key="1">
    <citation type="submission" date="2020-02" db="EMBL/GenBank/DDBJ databases">
        <title>Characterization of phylogenetic diversity of novel bifidobacterial species isolated in Czech ZOOs.</title>
        <authorList>
            <person name="Lugli G.A."/>
            <person name="Vera N.B."/>
            <person name="Ventura M."/>
        </authorList>
    </citation>
    <scope>NUCLEOTIDE SEQUENCE [LARGE SCALE GENOMIC DNA]</scope>
    <source>
        <strain evidence="1 2">DSM 109960</strain>
    </source>
</reference>
<dbReference type="SUPFAM" id="SSF47090">
    <property type="entry name" value="PGBD-like"/>
    <property type="match status" value="1"/>
</dbReference>
<dbReference type="AlphaFoldDB" id="A0A7Y0ET03"/>
<comment type="caution">
    <text evidence="1">The sequence shown here is derived from an EMBL/GenBank/DDBJ whole genome shotgun (WGS) entry which is preliminary data.</text>
</comment>
<dbReference type="PROSITE" id="PS51257">
    <property type="entry name" value="PROKAR_LIPOPROTEIN"/>
    <property type="match status" value="1"/>
</dbReference>
<dbReference type="EMBL" id="JAAIIF010000006">
    <property type="protein sequence ID" value="NMM95875.1"/>
    <property type="molecule type" value="Genomic_DNA"/>
</dbReference>
<keyword evidence="2" id="KW-1185">Reference proteome</keyword>
<accession>A0A7Y0ET03</accession>
<dbReference type="Proteomes" id="UP000529710">
    <property type="component" value="Unassembled WGS sequence"/>
</dbReference>
<name>A0A7Y0ET03_9BIFI</name>